<name>A0A4P7GL82_9ACTN</name>
<dbReference type="EMBL" id="CP038267">
    <property type="protein sequence ID" value="QBR92846.1"/>
    <property type="molecule type" value="Genomic_DNA"/>
</dbReference>
<gene>
    <name evidence="3" type="ORF">EXE57_11580</name>
</gene>
<feature type="domain" description="DUF1468" evidence="2">
    <location>
        <begin position="17"/>
        <end position="172"/>
    </location>
</feature>
<dbReference type="InterPro" id="IPR009936">
    <property type="entry name" value="DUF1468"/>
</dbReference>
<keyword evidence="1" id="KW-0472">Membrane</keyword>
<evidence type="ECO:0000313" key="3">
    <source>
        <dbReference type="EMBL" id="QBR92846.1"/>
    </source>
</evidence>
<keyword evidence="4" id="KW-1185">Reference proteome</keyword>
<protein>
    <submittedName>
        <fullName evidence="3">Tripartite tricarboxylate transporter TctB family protein</fullName>
    </submittedName>
</protein>
<evidence type="ECO:0000256" key="1">
    <source>
        <dbReference type="SAM" id="Phobius"/>
    </source>
</evidence>
<organism evidence="3 4">
    <name type="scientific">Nocardioides euryhalodurans</name>
    <dbReference type="NCBI Taxonomy" id="2518370"/>
    <lineage>
        <taxon>Bacteria</taxon>
        <taxon>Bacillati</taxon>
        <taxon>Actinomycetota</taxon>
        <taxon>Actinomycetes</taxon>
        <taxon>Propionibacteriales</taxon>
        <taxon>Nocardioidaceae</taxon>
        <taxon>Nocardioides</taxon>
    </lineage>
</organism>
<evidence type="ECO:0000313" key="4">
    <source>
        <dbReference type="Proteomes" id="UP000294894"/>
    </source>
</evidence>
<keyword evidence="1" id="KW-0812">Transmembrane</keyword>
<reference evidence="3 4" key="1">
    <citation type="submission" date="2019-03" db="EMBL/GenBank/DDBJ databases">
        <title>Three New Species of Nocardioides, Nocardioides euryhalodurans sp. nov., Nocardioides seonyuensis sp. nov. and Nocardioides eburneoflavus sp. nov., Iolated from Soil.</title>
        <authorList>
            <person name="Roh S.G."/>
            <person name="Lee C."/>
            <person name="Kim M.-K."/>
            <person name="Kim S.B."/>
        </authorList>
    </citation>
    <scope>NUCLEOTIDE SEQUENCE [LARGE SCALE GENOMIC DNA]</scope>
    <source>
        <strain evidence="3 4">MMS17-SY117</strain>
    </source>
</reference>
<feature type="transmembrane region" description="Helical" evidence="1">
    <location>
        <begin position="12"/>
        <end position="33"/>
    </location>
</feature>
<feature type="transmembrane region" description="Helical" evidence="1">
    <location>
        <begin position="45"/>
        <end position="64"/>
    </location>
</feature>
<dbReference type="AlphaFoldDB" id="A0A4P7GL82"/>
<accession>A0A4P7GL82</accession>
<keyword evidence="1" id="KW-1133">Transmembrane helix</keyword>
<dbReference type="Proteomes" id="UP000294894">
    <property type="component" value="Chromosome"/>
</dbReference>
<proteinExistence type="predicted"/>
<feature type="transmembrane region" description="Helical" evidence="1">
    <location>
        <begin position="107"/>
        <end position="140"/>
    </location>
</feature>
<dbReference type="KEGG" id="noy:EXE57_11580"/>
<dbReference type="RefSeq" id="WP_135077669.1">
    <property type="nucleotide sequence ID" value="NZ_CP038267.1"/>
</dbReference>
<sequence>MTRHLSLARSGEVLVYLLLTVVGLVAVVMGRGYGITIEGGRVGPGMVPVVAGGSVAVLSAILLAQAVRRAAAEALDAVPVLDSVQDADDQETDIFGRTEKERVRQLWTVFGLLLATLFLVTWVGFLIAFGLFIFVVSTFVEKRKPLGSALVAVAACTFIYLVFELFLRVPLPQGLLGV</sequence>
<feature type="transmembrane region" description="Helical" evidence="1">
    <location>
        <begin position="146"/>
        <end position="167"/>
    </location>
</feature>
<evidence type="ECO:0000259" key="2">
    <source>
        <dbReference type="Pfam" id="PF07331"/>
    </source>
</evidence>
<dbReference type="OrthoDB" id="4808352at2"/>
<dbReference type="Pfam" id="PF07331">
    <property type="entry name" value="TctB"/>
    <property type="match status" value="1"/>
</dbReference>